<name>A0A9W6SRN5_9ACTN</name>
<proteinExistence type="predicted"/>
<comment type="caution">
    <text evidence="2">The sequence shown here is derived from an EMBL/GenBank/DDBJ whole genome shotgun (WGS) entry which is preliminary data.</text>
</comment>
<dbReference type="InterPro" id="IPR020311">
    <property type="entry name" value="Uncharacterised_Rv0898c"/>
</dbReference>
<feature type="region of interest" description="Disordered" evidence="1">
    <location>
        <begin position="66"/>
        <end position="89"/>
    </location>
</feature>
<dbReference type="RefSeq" id="WP_285666494.1">
    <property type="nucleotide sequence ID" value="NZ_BSTX01000005.1"/>
</dbReference>
<sequence length="89" mass="9994">MTDNAEAAEKRILHRIGDMVADEKRLRAQIQASKGEEEHEKARADLHALEVELDQCWDLLRQRRALSESGGDPAAARVRPADEVEGYLS</sequence>
<protein>
    <recommendedName>
        <fullName evidence="4">DUF2630 family protein</fullName>
    </recommendedName>
</protein>
<reference evidence="2" key="1">
    <citation type="submission" date="2023-03" db="EMBL/GenBank/DDBJ databases">
        <title>Actinorhabdospora filicis NBRC 111898.</title>
        <authorList>
            <person name="Ichikawa N."/>
            <person name="Sato H."/>
            <person name="Tonouchi N."/>
        </authorList>
    </citation>
    <scope>NUCLEOTIDE SEQUENCE</scope>
    <source>
        <strain evidence="2">NBRC 111898</strain>
    </source>
</reference>
<dbReference type="AlphaFoldDB" id="A0A9W6SRN5"/>
<keyword evidence="3" id="KW-1185">Reference proteome</keyword>
<dbReference type="Pfam" id="PF10944">
    <property type="entry name" value="DUF2630"/>
    <property type="match status" value="1"/>
</dbReference>
<organism evidence="2 3">
    <name type="scientific">Actinorhabdospora filicis</name>
    <dbReference type="NCBI Taxonomy" id="1785913"/>
    <lineage>
        <taxon>Bacteria</taxon>
        <taxon>Bacillati</taxon>
        <taxon>Actinomycetota</taxon>
        <taxon>Actinomycetes</taxon>
        <taxon>Micromonosporales</taxon>
        <taxon>Micromonosporaceae</taxon>
        <taxon>Actinorhabdospora</taxon>
    </lineage>
</organism>
<evidence type="ECO:0008006" key="4">
    <source>
        <dbReference type="Google" id="ProtNLM"/>
    </source>
</evidence>
<evidence type="ECO:0000313" key="2">
    <source>
        <dbReference type="EMBL" id="GLZ81121.1"/>
    </source>
</evidence>
<accession>A0A9W6SRN5</accession>
<evidence type="ECO:0000256" key="1">
    <source>
        <dbReference type="SAM" id="MobiDB-lite"/>
    </source>
</evidence>
<evidence type="ECO:0000313" key="3">
    <source>
        <dbReference type="Proteomes" id="UP001165079"/>
    </source>
</evidence>
<dbReference type="Proteomes" id="UP001165079">
    <property type="component" value="Unassembled WGS sequence"/>
</dbReference>
<gene>
    <name evidence="2" type="ORF">Afil01_59280</name>
</gene>
<dbReference type="EMBL" id="BSTX01000005">
    <property type="protein sequence ID" value="GLZ81121.1"/>
    <property type="molecule type" value="Genomic_DNA"/>
</dbReference>